<feature type="non-terminal residue" evidence="2">
    <location>
        <position position="161"/>
    </location>
</feature>
<protein>
    <submittedName>
        <fullName evidence="2">Uncharacterized protein</fullName>
    </submittedName>
</protein>
<gene>
    <name evidence="2" type="ORF">AVDCRST_MAG93-5283</name>
</gene>
<keyword evidence="1" id="KW-0812">Transmembrane</keyword>
<name>A0A6J4KRB9_9CHLR</name>
<feature type="transmembrane region" description="Helical" evidence="1">
    <location>
        <begin position="119"/>
        <end position="138"/>
    </location>
</feature>
<evidence type="ECO:0000256" key="1">
    <source>
        <dbReference type="SAM" id="Phobius"/>
    </source>
</evidence>
<accession>A0A6J4KRB9</accession>
<keyword evidence="1" id="KW-0472">Membrane</keyword>
<dbReference type="EMBL" id="CADCTR010001781">
    <property type="protein sequence ID" value="CAA9311986.1"/>
    <property type="molecule type" value="Genomic_DNA"/>
</dbReference>
<keyword evidence="1" id="KW-1133">Transmembrane helix</keyword>
<proteinExistence type="predicted"/>
<reference evidence="2" key="1">
    <citation type="submission" date="2020-02" db="EMBL/GenBank/DDBJ databases">
        <authorList>
            <person name="Meier V. D."/>
        </authorList>
    </citation>
    <scope>NUCLEOTIDE SEQUENCE</scope>
    <source>
        <strain evidence="2">AVDCRST_MAG93</strain>
    </source>
</reference>
<organism evidence="2">
    <name type="scientific">uncultured Chloroflexia bacterium</name>
    <dbReference type="NCBI Taxonomy" id="1672391"/>
    <lineage>
        <taxon>Bacteria</taxon>
        <taxon>Bacillati</taxon>
        <taxon>Chloroflexota</taxon>
        <taxon>Chloroflexia</taxon>
        <taxon>environmental samples</taxon>
    </lineage>
</organism>
<sequence>MPAVDQTGQAVRQDTLYRLGRIISQIFHPTVNGFASYLLVGVNGPGIASVRSGLGWAATSILVVLTPPSLYFYLRLFKGHYSDDDVSHRSERTGLYIASVLSVLVGTYVLYLLGAPTAFLRLNAAAAGVAIVAMLINFRWKISVHSASIGTLAMLATLFTQ</sequence>
<feature type="transmembrane region" description="Helical" evidence="1">
    <location>
        <begin position="54"/>
        <end position="74"/>
    </location>
</feature>
<dbReference type="AlphaFoldDB" id="A0A6J4KRB9"/>
<feature type="transmembrane region" description="Helical" evidence="1">
    <location>
        <begin position="95"/>
        <end position="113"/>
    </location>
</feature>
<evidence type="ECO:0000313" key="2">
    <source>
        <dbReference type="EMBL" id="CAA9311986.1"/>
    </source>
</evidence>